<dbReference type="RefSeq" id="WP_285723772.1">
    <property type="nucleotide sequence ID" value="NZ_BSDD01000002.1"/>
</dbReference>
<feature type="domain" description="ABC transporter" evidence="9">
    <location>
        <begin position="5"/>
        <end position="239"/>
    </location>
</feature>
<feature type="domain" description="Mop" evidence="10">
    <location>
        <begin position="296"/>
        <end position="360"/>
    </location>
</feature>
<dbReference type="PROSITE" id="PS00211">
    <property type="entry name" value="ABC_TRANSPORTER_1"/>
    <property type="match status" value="1"/>
</dbReference>
<reference evidence="11 12" key="1">
    <citation type="journal article" date="2023" name="Antonie Van Leeuwenhoek">
        <title>Mesoterricola silvestris gen. nov., sp. nov., Mesoterricola sediminis sp. nov., Geothrix oryzae sp. nov., Geothrix edaphica sp. nov., Geothrix rubra sp. nov., and Geothrix limicola sp. nov., six novel members of Acidobacteriota isolated from soils.</title>
        <authorList>
            <person name="Itoh H."/>
            <person name="Sugisawa Y."/>
            <person name="Mise K."/>
            <person name="Xu Z."/>
            <person name="Kuniyasu M."/>
            <person name="Ushijima N."/>
            <person name="Kawano K."/>
            <person name="Kobayashi E."/>
            <person name="Shiratori Y."/>
            <person name="Masuda Y."/>
            <person name="Senoo K."/>
        </authorList>
    </citation>
    <scope>NUCLEOTIDE SEQUENCE [LARGE SCALE GENOMIC DNA]</scope>
    <source>
        <strain evidence="11 12">Red803</strain>
    </source>
</reference>
<dbReference type="InterPro" id="IPR003439">
    <property type="entry name" value="ABC_transporter-like_ATP-bd"/>
</dbReference>
<evidence type="ECO:0000256" key="1">
    <source>
        <dbReference type="ARBA" id="ARBA00022448"/>
    </source>
</evidence>
<dbReference type="EMBL" id="BSDD01000002">
    <property type="protein sequence ID" value="GLH69756.1"/>
    <property type="molecule type" value="Genomic_DNA"/>
</dbReference>
<evidence type="ECO:0000256" key="4">
    <source>
        <dbReference type="ARBA" id="ARBA00022741"/>
    </source>
</evidence>
<dbReference type="InterPro" id="IPR008995">
    <property type="entry name" value="Mo/tungstate-bd_C_term_dom"/>
</dbReference>
<dbReference type="PANTHER" id="PTHR43514:SF4">
    <property type="entry name" value="ABC TRANSPORTER I FAMILY MEMBER 10"/>
    <property type="match status" value="1"/>
</dbReference>
<dbReference type="PROSITE" id="PS50893">
    <property type="entry name" value="ABC_TRANSPORTER_2"/>
    <property type="match status" value="1"/>
</dbReference>
<keyword evidence="12" id="KW-1185">Reference proteome</keyword>
<name>A0ABQ5Q5S4_9BACT</name>
<accession>A0ABQ5Q5S4</accession>
<dbReference type="InterPro" id="IPR004606">
    <property type="entry name" value="Mop_domain"/>
</dbReference>
<evidence type="ECO:0000313" key="12">
    <source>
        <dbReference type="Proteomes" id="UP001165089"/>
    </source>
</evidence>
<keyword evidence="3 8" id="KW-0500">Molybdenum</keyword>
<keyword evidence="5" id="KW-0067">ATP-binding</keyword>
<evidence type="ECO:0000259" key="9">
    <source>
        <dbReference type="PROSITE" id="PS50893"/>
    </source>
</evidence>
<dbReference type="Gene3D" id="2.40.50.100">
    <property type="match status" value="1"/>
</dbReference>
<organism evidence="11 12">
    <name type="scientific">Geothrix rubra</name>
    <dbReference type="NCBI Taxonomy" id="2927977"/>
    <lineage>
        <taxon>Bacteria</taxon>
        <taxon>Pseudomonadati</taxon>
        <taxon>Acidobacteriota</taxon>
        <taxon>Holophagae</taxon>
        <taxon>Holophagales</taxon>
        <taxon>Holophagaceae</taxon>
        <taxon>Geothrix</taxon>
    </lineage>
</organism>
<comment type="caution">
    <text evidence="11">The sequence shown here is derived from an EMBL/GenBank/DDBJ whole genome shotgun (WGS) entry which is preliminary data.</text>
</comment>
<dbReference type="Proteomes" id="UP001165089">
    <property type="component" value="Unassembled WGS sequence"/>
</dbReference>
<sequence length="362" mass="38374">MDPHLTCAAERRFPGGMRVEARFRIPEPGFSVTVLFGPSGSGKTTALRLLAGLERPDAGHIACGGTVWADAGRGRHLPPQARNLGFLSQAYDLFPHLSLAANLAYGLGGLPAGARRDRVAELVALLGLDGLEDRQPAQLSGGQRQRAALGRALAPRPALLLLDEPLSALDRPTQLRLRRDLRDLLRRLDVPTVLVTHDRAEALQLGDRLVVMDGGRVCQEGPIQPVFDRPTDPAVARILGVETVVLGGVVEVSGGLATVAVGEARLQAPDPGSLGLRAYVCIRGEDVLVERGEPGPSTARNRLAARIVSLQPEGPLVRLTLDAGFPLESVVTRQACADLDLAEGEAVTALLKASAIHLIPHD</sequence>
<dbReference type="SUPFAM" id="SSF52540">
    <property type="entry name" value="P-loop containing nucleoside triphosphate hydrolases"/>
    <property type="match status" value="1"/>
</dbReference>
<dbReference type="PANTHER" id="PTHR43514">
    <property type="entry name" value="ABC TRANSPORTER I FAMILY MEMBER 10"/>
    <property type="match status" value="1"/>
</dbReference>
<dbReference type="Gene3D" id="3.40.50.300">
    <property type="entry name" value="P-loop containing nucleotide triphosphate hydrolases"/>
    <property type="match status" value="1"/>
</dbReference>
<dbReference type="Pfam" id="PF00005">
    <property type="entry name" value="ABC_tran"/>
    <property type="match status" value="1"/>
</dbReference>
<dbReference type="SUPFAM" id="SSF50331">
    <property type="entry name" value="MOP-like"/>
    <property type="match status" value="1"/>
</dbReference>
<evidence type="ECO:0000313" key="11">
    <source>
        <dbReference type="EMBL" id="GLH69756.1"/>
    </source>
</evidence>
<evidence type="ECO:0000256" key="6">
    <source>
        <dbReference type="ARBA" id="ARBA00022967"/>
    </source>
</evidence>
<evidence type="ECO:0000256" key="2">
    <source>
        <dbReference type="ARBA" id="ARBA00022475"/>
    </source>
</evidence>
<dbReference type="Pfam" id="PF03459">
    <property type="entry name" value="TOBE"/>
    <property type="match status" value="1"/>
</dbReference>
<evidence type="ECO:0000256" key="5">
    <source>
        <dbReference type="ARBA" id="ARBA00022840"/>
    </source>
</evidence>
<keyword evidence="7" id="KW-0472">Membrane</keyword>
<dbReference type="InterPro" id="IPR017871">
    <property type="entry name" value="ABC_transporter-like_CS"/>
</dbReference>
<dbReference type="InterPro" id="IPR003593">
    <property type="entry name" value="AAA+_ATPase"/>
</dbReference>
<proteinExistence type="predicted"/>
<gene>
    <name evidence="11" type="ORF">GETHPA_12890</name>
</gene>
<evidence type="ECO:0000256" key="8">
    <source>
        <dbReference type="PROSITE-ProRule" id="PRU01213"/>
    </source>
</evidence>
<keyword evidence="4" id="KW-0547">Nucleotide-binding</keyword>
<dbReference type="PROSITE" id="PS51866">
    <property type="entry name" value="MOP"/>
    <property type="match status" value="1"/>
</dbReference>
<dbReference type="SMART" id="SM00382">
    <property type="entry name" value="AAA"/>
    <property type="match status" value="1"/>
</dbReference>
<evidence type="ECO:0000256" key="7">
    <source>
        <dbReference type="ARBA" id="ARBA00023136"/>
    </source>
</evidence>
<protein>
    <submittedName>
        <fullName evidence="11">ABC transporter</fullName>
    </submittedName>
</protein>
<dbReference type="InterPro" id="IPR027417">
    <property type="entry name" value="P-loop_NTPase"/>
</dbReference>
<keyword evidence="2" id="KW-1003">Cell membrane</keyword>
<keyword evidence="6" id="KW-1278">Translocase</keyword>
<dbReference type="InterPro" id="IPR005116">
    <property type="entry name" value="Transp-assoc_OB_typ1"/>
</dbReference>
<evidence type="ECO:0000259" key="10">
    <source>
        <dbReference type="PROSITE" id="PS51866"/>
    </source>
</evidence>
<evidence type="ECO:0000256" key="3">
    <source>
        <dbReference type="ARBA" id="ARBA00022505"/>
    </source>
</evidence>
<keyword evidence="1" id="KW-0813">Transport</keyword>
<dbReference type="InterPro" id="IPR050334">
    <property type="entry name" value="Molybdenum_import_ModC"/>
</dbReference>